<evidence type="ECO:0000313" key="5">
    <source>
        <dbReference type="Proteomes" id="UP000679691"/>
    </source>
</evidence>
<protein>
    <submittedName>
        <fullName evidence="4">PQQ-binding-like beta-propeller repeat protein</fullName>
    </submittedName>
</protein>
<dbReference type="Proteomes" id="UP000679691">
    <property type="component" value="Unassembled WGS sequence"/>
</dbReference>
<dbReference type="AlphaFoldDB" id="A0A8T4HB49"/>
<dbReference type="InterPro" id="IPR015943">
    <property type="entry name" value="WD40/YVTN_repeat-like_dom_sf"/>
</dbReference>
<dbReference type="SUPFAM" id="SSF56300">
    <property type="entry name" value="Metallo-dependent phosphatases"/>
    <property type="match status" value="1"/>
</dbReference>
<proteinExistence type="predicted"/>
<feature type="domain" description="Pyrrolo-quinoline quinone repeat" evidence="3">
    <location>
        <begin position="292"/>
        <end position="406"/>
    </location>
</feature>
<comment type="caution">
    <text evidence="4">The sequence shown here is derived from an EMBL/GenBank/DDBJ whole genome shotgun (WGS) entry which is preliminary data.</text>
</comment>
<dbReference type="InterPro" id="IPR018391">
    <property type="entry name" value="PQQ_b-propeller_rpt"/>
</dbReference>
<feature type="chain" id="PRO_5035757321" evidence="1">
    <location>
        <begin position="20"/>
        <end position="614"/>
    </location>
</feature>
<dbReference type="Gene3D" id="3.60.21.10">
    <property type="match status" value="1"/>
</dbReference>
<reference evidence="4" key="1">
    <citation type="submission" date="2021-03" db="EMBL/GenBank/DDBJ databases">
        <authorList>
            <person name="Lu T."/>
            <person name="Wang Q."/>
            <person name="Han X."/>
        </authorList>
    </citation>
    <scope>NUCLEOTIDE SEQUENCE</scope>
    <source>
        <strain evidence="4">WQ 2009</strain>
    </source>
</reference>
<dbReference type="InterPro" id="IPR004843">
    <property type="entry name" value="Calcineurin-like_PHP"/>
</dbReference>
<dbReference type="Gene3D" id="2.130.10.10">
    <property type="entry name" value="YVTN repeat-like/Quinoprotein amine dehydrogenase"/>
    <property type="match status" value="1"/>
</dbReference>
<dbReference type="Pfam" id="PF00149">
    <property type="entry name" value="Metallophos"/>
    <property type="match status" value="1"/>
</dbReference>
<gene>
    <name evidence="4" type="ORF">J5U18_07300</name>
</gene>
<dbReference type="EMBL" id="JAGKSB010000007">
    <property type="protein sequence ID" value="MBP3943366.1"/>
    <property type="molecule type" value="Genomic_DNA"/>
</dbReference>
<evidence type="ECO:0000313" key="4">
    <source>
        <dbReference type="EMBL" id="MBP3943366.1"/>
    </source>
</evidence>
<keyword evidence="1" id="KW-0732">Signal</keyword>
<dbReference type="InterPro" id="IPR002372">
    <property type="entry name" value="PQQ_rpt_dom"/>
</dbReference>
<sequence length="614" mass="67824">MKKLLLLSLLFACSNLLKAQSFKFAQVTDTHVGGQTGGEDLLRTIADLNQQTDIDFVIFSGDITEFGSDAELAEAKSIIQQLTKPYYIIPGNHDGNWSENGANTFRKTFGGETFFFRHKGYQFMGTNSGPNMRMSPGQIPRENLVWMDSIFKANPDVETPLIYINHYPQDSSLNNWYEAVDRLKTRNVQLALCGHGHINKLYDWEGIPGVMGRSNLRAKATVGGYNIITITNGTAIFQERKPGVSTTDAWLNVPLYNHQFNKQSATAKRPSFAVNAKYPEVKVNWVFEDAADIGAGMSMYKQLIITANTVGEVFALDRKTGTKVWTYRTGGKVYATPAIAGNTVVVGSSDHYIYALDAATGALKWQYKTKRAVLGTALIHKQLAYVGGSDSIFRALDVQSGKLIWEFKGVKGHVTTLPTYSEGKVIFGSWGNGFYALDAKSGKLVWEWNNGHANRMFSAAAVYPVALNKRIFIVAPDRFMTALSLKDGAVIWREKKDLFRVRESIGSAAKGDLVYAKTMDGQLIGVSTKANNMTIAWQSMLQLPYELTPSAIVATKEKVFVPSHSGLISAVHAKTGNVEWQYKFSNAMINPILIESKNTIIASSMDGKIISLSF</sequence>
<dbReference type="Pfam" id="PF13360">
    <property type="entry name" value="PQQ_2"/>
    <property type="match status" value="1"/>
</dbReference>
<name>A0A8T4HB49_9SPHI</name>
<dbReference type="InterPro" id="IPR029052">
    <property type="entry name" value="Metallo-depent_PP-like"/>
</dbReference>
<evidence type="ECO:0000256" key="1">
    <source>
        <dbReference type="SAM" id="SignalP"/>
    </source>
</evidence>
<dbReference type="PANTHER" id="PTHR34512">
    <property type="entry name" value="CELL SURFACE PROTEIN"/>
    <property type="match status" value="1"/>
</dbReference>
<dbReference type="GO" id="GO:0016787">
    <property type="term" value="F:hydrolase activity"/>
    <property type="evidence" value="ECO:0007669"/>
    <property type="project" value="InterPro"/>
</dbReference>
<feature type="signal peptide" evidence="1">
    <location>
        <begin position="1"/>
        <end position="19"/>
    </location>
</feature>
<organism evidence="4 5">
    <name type="scientific">Rhinopithecimicrobium faecis</name>
    <dbReference type="NCBI Taxonomy" id="2820698"/>
    <lineage>
        <taxon>Bacteria</taxon>
        <taxon>Pseudomonadati</taxon>
        <taxon>Bacteroidota</taxon>
        <taxon>Sphingobacteriia</taxon>
        <taxon>Sphingobacteriales</taxon>
        <taxon>Sphingobacteriaceae</taxon>
        <taxon>Rhinopithecimicrobium</taxon>
    </lineage>
</organism>
<dbReference type="PANTHER" id="PTHR34512:SF30">
    <property type="entry name" value="OUTER MEMBRANE PROTEIN ASSEMBLY FACTOR BAMB"/>
    <property type="match status" value="1"/>
</dbReference>
<accession>A0A8T4HB49</accession>
<dbReference type="SMART" id="SM00564">
    <property type="entry name" value="PQQ"/>
    <property type="match status" value="7"/>
</dbReference>
<dbReference type="SUPFAM" id="SSF50998">
    <property type="entry name" value="Quinoprotein alcohol dehydrogenase-like"/>
    <property type="match status" value="1"/>
</dbReference>
<dbReference type="RefSeq" id="WP_353546859.1">
    <property type="nucleotide sequence ID" value="NZ_JAGKSB010000007.1"/>
</dbReference>
<evidence type="ECO:0000259" key="3">
    <source>
        <dbReference type="Pfam" id="PF13360"/>
    </source>
</evidence>
<dbReference type="InterPro" id="IPR011047">
    <property type="entry name" value="Quinoprotein_ADH-like_sf"/>
</dbReference>
<keyword evidence="5" id="KW-1185">Reference proteome</keyword>
<feature type="domain" description="Calcineurin-like phosphoesterase" evidence="2">
    <location>
        <begin position="22"/>
        <end position="198"/>
    </location>
</feature>
<evidence type="ECO:0000259" key="2">
    <source>
        <dbReference type="Pfam" id="PF00149"/>
    </source>
</evidence>